<comment type="caution">
    <text evidence="4">The sequence shown here is derived from an EMBL/GenBank/DDBJ whole genome shotgun (WGS) entry which is preliminary data.</text>
</comment>
<feature type="coiled-coil region" evidence="1">
    <location>
        <begin position="119"/>
        <end position="153"/>
    </location>
</feature>
<dbReference type="Proteomes" id="UP001478862">
    <property type="component" value="Unassembled WGS sequence"/>
</dbReference>
<dbReference type="InterPro" id="IPR041578">
    <property type="entry name" value="PIN_8"/>
</dbReference>
<proteinExistence type="predicted"/>
<evidence type="ECO:0000259" key="3">
    <source>
        <dbReference type="Pfam" id="PF18476"/>
    </source>
</evidence>
<keyword evidence="5" id="KW-1185">Reference proteome</keyword>
<accession>A0ABV1MZW4</accession>
<sequence>MLDGRASVVNLEELKDFIKADEYIIIVDSCVFLDYYRYSSQTAKAILKNLEHLKNYLWIPNQVYKEFKKNNNLVLQPNHNKYKNITTNVSSFTKKFENSFDDLIREYNKFNFPKVNELRGKILEHLKSIENEAEQYKKDIKKEMEDMALLLRSNDMLTFIEDLKEGNQVGKALSSFKLLEIVEEGQRRFKFNLPPGYEDEGKDTSSKEAINKKDDPLAPYGDLIIWKSLIEKARTEKVNVIFTTSDSKSDWWHLSEDKTEIIAPREELLAEFFEQTNGKSKVLMIPMREFVSKFSIINGISALHLNIELNAEDILKDQLFESGEQIQDFLISEAYHVHLGNIEDIEDFEIVNVGVDNIEIEFEDELATVTADFQIECSGYLIEYINRDYSEATLVTIKLKGRYSIEIELDFEKDEYTIADYRIDKLSLSQSKVHYADDYEDESYINADWSWKDFLDVCNVCNNNIGDNNLFPERKICDACSQDSSKFFLCTSCSTFYRHEEYNGDGEKCIKCLEL</sequence>
<evidence type="ECO:0000313" key="4">
    <source>
        <dbReference type="EMBL" id="MEQ6358006.1"/>
    </source>
</evidence>
<organism evidence="4 5">
    <name type="scientific">Lysinibacillus zambalensis</name>
    <dbReference type="NCBI Taxonomy" id="3160866"/>
    <lineage>
        <taxon>Bacteria</taxon>
        <taxon>Bacillati</taxon>
        <taxon>Bacillota</taxon>
        <taxon>Bacilli</taxon>
        <taxon>Bacillales</taxon>
        <taxon>Bacillaceae</taxon>
        <taxon>Lysinibacillus</taxon>
    </lineage>
</organism>
<feature type="compositionally biased region" description="Basic and acidic residues" evidence="2">
    <location>
        <begin position="202"/>
        <end position="212"/>
    </location>
</feature>
<protein>
    <submittedName>
        <fullName evidence="4">PIN-like domain-containing protein</fullName>
    </submittedName>
</protein>
<name>A0ABV1MZW4_9BACI</name>
<evidence type="ECO:0000256" key="1">
    <source>
        <dbReference type="SAM" id="Coils"/>
    </source>
</evidence>
<gene>
    <name evidence="4" type="ORF">ABNX05_25760</name>
</gene>
<evidence type="ECO:0000256" key="2">
    <source>
        <dbReference type="SAM" id="MobiDB-lite"/>
    </source>
</evidence>
<keyword evidence="1" id="KW-0175">Coiled coil</keyword>
<feature type="domain" description="PIN like" evidence="3">
    <location>
        <begin position="24"/>
        <end position="268"/>
    </location>
</feature>
<dbReference type="Pfam" id="PF18476">
    <property type="entry name" value="PIN_8"/>
    <property type="match status" value="1"/>
</dbReference>
<evidence type="ECO:0000313" key="5">
    <source>
        <dbReference type="Proteomes" id="UP001478862"/>
    </source>
</evidence>
<feature type="region of interest" description="Disordered" evidence="2">
    <location>
        <begin position="193"/>
        <end position="212"/>
    </location>
</feature>
<dbReference type="EMBL" id="JBEGDG010000044">
    <property type="protein sequence ID" value="MEQ6358006.1"/>
    <property type="molecule type" value="Genomic_DNA"/>
</dbReference>
<dbReference type="RefSeq" id="WP_349662289.1">
    <property type="nucleotide sequence ID" value="NZ_JBEGDG010000044.1"/>
</dbReference>
<reference evidence="4 5" key="1">
    <citation type="submission" date="2024-06" db="EMBL/GenBank/DDBJ databases">
        <title>Lysinibacillus zambalefons sp. nov., a Novel Firmicute Isolated from the Poon Bato Zambales Hyperalkaline Spring.</title>
        <authorList>
            <person name="Aja J.A."/>
            <person name="Lazaro J.E.H."/>
            <person name="Llorin L.D."/>
            <person name="Lim K.R."/>
            <person name="Teodosio J."/>
            <person name="Dalisay D.S."/>
        </authorList>
    </citation>
    <scope>NUCLEOTIDE SEQUENCE [LARGE SCALE GENOMIC DNA]</scope>
    <source>
        <strain evidence="4 5">M3</strain>
    </source>
</reference>